<protein>
    <recommendedName>
        <fullName evidence="4">Cupin domain-containing protein</fullName>
    </recommendedName>
</protein>
<dbReference type="EMBL" id="JAUEMJ010000004">
    <property type="protein sequence ID" value="MDN3241233.1"/>
    <property type="molecule type" value="Genomic_DNA"/>
</dbReference>
<keyword evidence="3" id="KW-1185">Reference proteome</keyword>
<evidence type="ECO:0000313" key="2">
    <source>
        <dbReference type="EMBL" id="MDN3243256.1"/>
    </source>
</evidence>
<dbReference type="Proteomes" id="UP001171902">
    <property type="component" value="Unassembled WGS sequence"/>
</dbReference>
<proteinExistence type="predicted"/>
<sequence length="112" mass="12301">MADGLVRIFDTEENDRTLRFGDRRISITPAVEQAEGGPLSAYSARFGRGERADLPAPYEEMWVVVHGRLLIRSGETAVRVGPGEFLHVPERTPGEVEALEDTTLVCVSVPAH</sequence>
<gene>
    <name evidence="1" type="ORF">QWI33_16000</name>
    <name evidence="2" type="ORF">QWI33_26290</name>
</gene>
<dbReference type="RefSeq" id="WP_289958144.1">
    <property type="nucleotide sequence ID" value="NZ_JAUEMJ010000004.1"/>
</dbReference>
<dbReference type="SUPFAM" id="SSF51182">
    <property type="entry name" value="RmlC-like cupins"/>
    <property type="match status" value="1"/>
</dbReference>
<dbReference type="EMBL" id="JAUEMJ010000012">
    <property type="protein sequence ID" value="MDN3243256.1"/>
    <property type="molecule type" value="Genomic_DNA"/>
</dbReference>
<name>A0ABT7YSK0_9ACTN</name>
<accession>A0ABT7YSK0</accession>
<evidence type="ECO:0008006" key="4">
    <source>
        <dbReference type="Google" id="ProtNLM"/>
    </source>
</evidence>
<dbReference type="InterPro" id="IPR011051">
    <property type="entry name" value="RmlC_Cupin_sf"/>
</dbReference>
<evidence type="ECO:0000313" key="1">
    <source>
        <dbReference type="EMBL" id="MDN3241233.1"/>
    </source>
</evidence>
<dbReference type="InterPro" id="IPR014710">
    <property type="entry name" value="RmlC-like_jellyroll"/>
</dbReference>
<dbReference type="Gene3D" id="2.60.120.10">
    <property type="entry name" value="Jelly Rolls"/>
    <property type="match status" value="1"/>
</dbReference>
<evidence type="ECO:0000313" key="3">
    <source>
        <dbReference type="Proteomes" id="UP001171902"/>
    </source>
</evidence>
<reference evidence="1" key="1">
    <citation type="submission" date="2023-06" db="EMBL/GenBank/DDBJ databases">
        <title>Gycomyces niveus sp.nov., a novel actinomycete isolated from soil in Shouguang.</title>
        <authorList>
            <person name="Yang X."/>
            <person name="Zhao J."/>
        </authorList>
    </citation>
    <scope>NUCLEOTIDE SEQUENCE</scope>
    <source>
        <strain evidence="1">NEAU C2</strain>
    </source>
</reference>
<comment type="caution">
    <text evidence="1">The sequence shown here is derived from an EMBL/GenBank/DDBJ whole genome shotgun (WGS) entry which is preliminary data.</text>
</comment>
<organism evidence="1 3">
    <name type="scientific">Glycomyces tritici</name>
    <dbReference type="NCBI Taxonomy" id="2665176"/>
    <lineage>
        <taxon>Bacteria</taxon>
        <taxon>Bacillati</taxon>
        <taxon>Actinomycetota</taxon>
        <taxon>Actinomycetes</taxon>
        <taxon>Glycomycetales</taxon>
        <taxon>Glycomycetaceae</taxon>
        <taxon>Glycomyces</taxon>
    </lineage>
</organism>